<feature type="transmembrane region" description="Helical" evidence="1">
    <location>
        <begin position="13"/>
        <end position="36"/>
    </location>
</feature>
<evidence type="ECO:0000256" key="1">
    <source>
        <dbReference type="SAM" id="Phobius"/>
    </source>
</evidence>
<comment type="caution">
    <text evidence="2">The sequence shown here is derived from an EMBL/GenBank/DDBJ whole genome shotgun (WGS) entry which is preliminary data.</text>
</comment>
<evidence type="ECO:0000313" key="2">
    <source>
        <dbReference type="EMBL" id="GAA1778190.1"/>
    </source>
</evidence>
<protein>
    <recommendedName>
        <fullName evidence="4">DUF4175 domain-containing protein</fullName>
    </recommendedName>
</protein>
<keyword evidence="3" id="KW-1185">Reference proteome</keyword>
<evidence type="ECO:0008006" key="4">
    <source>
        <dbReference type="Google" id="ProtNLM"/>
    </source>
</evidence>
<dbReference type="RefSeq" id="WP_168187906.1">
    <property type="nucleotide sequence ID" value="NZ_BAAAOB010000001.1"/>
</dbReference>
<evidence type="ECO:0000313" key="3">
    <source>
        <dbReference type="Proteomes" id="UP001500851"/>
    </source>
</evidence>
<keyword evidence="1" id="KW-0812">Transmembrane</keyword>
<keyword evidence="1" id="KW-1133">Transmembrane helix</keyword>
<dbReference type="Proteomes" id="UP001500851">
    <property type="component" value="Unassembled WGS sequence"/>
</dbReference>
<reference evidence="2 3" key="1">
    <citation type="journal article" date="2019" name="Int. J. Syst. Evol. Microbiol.">
        <title>The Global Catalogue of Microorganisms (GCM) 10K type strain sequencing project: providing services to taxonomists for standard genome sequencing and annotation.</title>
        <authorList>
            <consortium name="The Broad Institute Genomics Platform"/>
            <consortium name="The Broad Institute Genome Sequencing Center for Infectious Disease"/>
            <person name="Wu L."/>
            <person name="Ma J."/>
        </authorList>
    </citation>
    <scope>NUCLEOTIDE SEQUENCE [LARGE SCALE GENOMIC DNA]</scope>
    <source>
        <strain evidence="2 3">JCM 14736</strain>
    </source>
</reference>
<dbReference type="EMBL" id="BAAAOB010000001">
    <property type="protein sequence ID" value="GAA1778190.1"/>
    <property type="molecule type" value="Genomic_DNA"/>
</dbReference>
<sequence length="52" mass="5973">MFSLLWRFFPGPVWLRIIVLLLVAAALVFALITYVYPWVAMQLSTEEVTVTS</sequence>
<organism evidence="2 3">
    <name type="scientific">Leucobacter iarius</name>
    <dbReference type="NCBI Taxonomy" id="333963"/>
    <lineage>
        <taxon>Bacteria</taxon>
        <taxon>Bacillati</taxon>
        <taxon>Actinomycetota</taxon>
        <taxon>Actinomycetes</taxon>
        <taxon>Micrococcales</taxon>
        <taxon>Microbacteriaceae</taxon>
        <taxon>Leucobacter</taxon>
    </lineage>
</organism>
<gene>
    <name evidence="2" type="ORF">GCM10009768_03570</name>
</gene>
<keyword evidence="1" id="KW-0472">Membrane</keyword>
<name>A0ABN2L896_9MICO</name>
<proteinExistence type="predicted"/>
<accession>A0ABN2L896</accession>